<dbReference type="InterPro" id="IPR038770">
    <property type="entry name" value="Na+/solute_symporter_sf"/>
</dbReference>
<keyword evidence="7 8" id="KW-0472">Membrane</keyword>
<feature type="transmembrane region" description="Helical" evidence="8">
    <location>
        <begin position="202"/>
        <end position="220"/>
    </location>
</feature>
<keyword evidence="6 8" id="KW-1133">Transmembrane helix</keyword>
<evidence type="ECO:0000256" key="8">
    <source>
        <dbReference type="SAM" id="Phobius"/>
    </source>
</evidence>
<sequence>MESMLLEAKSVILDVAAPVLLMVAMGGFLRRIRLINDDFILVSSRFVFKVCMPTLLFLGLYSNNLSGLIRVNFALYFVFSIFLTFLLAWFLAIRISLPSAQRGVFVQIAFRGNCGVFSLALAVNMFGQEGVAIGGVMSGLSVLLFNILAEIILTRYSDGALRIRSMLKNMAQNPLILAIILGVLANLCALHLPVFIVKTGSLIGGVTLPLALVCIGGALATSGLRLPRFFSFAILSKVLISPFLFTFIAFWLGFTQKELLYLFLFLSAPTAASAYVSAVSKGDDGRSTANAIASSTLISSVIIVICVPIIVRLTSS</sequence>
<feature type="transmembrane region" description="Helical" evidence="8">
    <location>
        <begin position="104"/>
        <end position="126"/>
    </location>
</feature>
<dbReference type="EMBL" id="CP070273">
    <property type="protein sequence ID" value="QRV22647.1"/>
    <property type="molecule type" value="Genomic_DNA"/>
</dbReference>
<keyword evidence="10" id="KW-1185">Reference proteome</keyword>
<evidence type="ECO:0000313" key="9">
    <source>
        <dbReference type="EMBL" id="QRV22647.1"/>
    </source>
</evidence>
<keyword evidence="4" id="KW-1003">Cell membrane</keyword>
<gene>
    <name evidence="9" type="ORF">JSY38_11200</name>
</gene>
<comment type="subcellular location">
    <subcellularLocation>
        <location evidence="1">Cell membrane</location>
        <topology evidence="1">Multi-pass membrane protein</topology>
    </subcellularLocation>
</comment>
<feature type="transmembrane region" description="Helical" evidence="8">
    <location>
        <begin position="73"/>
        <end position="92"/>
    </location>
</feature>
<dbReference type="Proteomes" id="UP000644167">
    <property type="component" value="Chromosome"/>
</dbReference>
<reference evidence="9 10" key="1">
    <citation type="submission" date="2021-02" db="EMBL/GenBank/DDBJ databases">
        <title>The genome of Marinomonas foliarum JZW.</title>
        <authorList>
            <person name="Sun M."/>
        </authorList>
    </citation>
    <scope>NUCLEOTIDE SEQUENCE [LARGE SCALE GENOMIC DNA]</scope>
    <source>
        <strain evidence="9 10">JZW</strain>
    </source>
</reference>
<evidence type="ECO:0000256" key="6">
    <source>
        <dbReference type="ARBA" id="ARBA00022989"/>
    </source>
</evidence>
<dbReference type="PANTHER" id="PTHR36838">
    <property type="entry name" value="AUXIN EFFLUX CARRIER FAMILY PROTEIN"/>
    <property type="match status" value="1"/>
</dbReference>
<keyword evidence="5 8" id="KW-0812">Transmembrane</keyword>
<evidence type="ECO:0000256" key="5">
    <source>
        <dbReference type="ARBA" id="ARBA00022692"/>
    </source>
</evidence>
<dbReference type="RefSeq" id="WP_205113305.1">
    <property type="nucleotide sequence ID" value="NZ_CP070273.1"/>
</dbReference>
<feature type="transmembrane region" description="Helical" evidence="8">
    <location>
        <begin position="132"/>
        <end position="153"/>
    </location>
</feature>
<protein>
    <submittedName>
        <fullName evidence="9">AEC family transporter</fullName>
    </submittedName>
</protein>
<feature type="transmembrane region" description="Helical" evidence="8">
    <location>
        <begin position="39"/>
        <end position="61"/>
    </location>
</feature>
<evidence type="ECO:0000256" key="7">
    <source>
        <dbReference type="ARBA" id="ARBA00023136"/>
    </source>
</evidence>
<feature type="transmembrane region" description="Helical" evidence="8">
    <location>
        <begin position="232"/>
        <end position="254"/>
    </location>
</feature>
<organism evidence="9 10">
    <name type="scientific">Marinomonas foliarum</name>
    <dbReference type="NCBI Taxonomy" id="491950"/>
    <lineage>
        <taxon>Bacteria</taxon>
        <taxon>Pseudomonadati</taxon>
        <taxon>Pseudomonadota</taxon>
        <taxon>Gammaproteobacteria</taxon>
        <taxon>Oceanospirillales</taxon>
        <taxon>Oceanospirillaceae</taxon>
        <taxon>Marinomonas</taxon>
    </lineage>
</organism>
<keyword evidence="3" id="KW-0813">Transport</keyword>
<dbReference type="InterPro" id="IPR004776">
    <property type="entry name" value="Mem_transp_PIN-like"/>
</dbReference>
<evidence type="ECO:0000256" key="1">
    <source>
        <dbReference type="ARBA" id="ARBA00004651"/>
    </source>
</evidence>
<feature type="transmembrane region" description="Helical" evidence="8">
    <location>
        <begin position="291"/>
        <end position="311"/>
    </location>
</feature>
<feature type="transmembrane region" description="Helical" evidence="8">
    <location>
        <begin position="12"/>
        <end position="32"/>
    </location>
</feature>
<evidence type="ECO:0000256" key="3">
    <source>
        <dbReference type="ARBA" id="ARBA00022448"/>
    </source>
</evidence>
<evidence type="ECO:0000256" key="4">
    <source>
        <dbReference type="ARBA" id="ARBA00022475"/>
    </source>
</evidence>
<dbReference type="Pfam" id="PF03547">
    <property type="entry name" value="Mem_trans"/>
    <property type="match status" value="1"/>
</dbReference>
<dbReference type="Gene3D" id="1.20.1530.20">
    <property type="match status" value="1"/>
</dbReference>
<evidence type="ECO:0000313" key="10">
    <source>
        <dbReference type="Proteomes" id="UP000644167"/>
    </source>
</evidence>
<comment type="similarity">
    <text evidence="2">Belongs to the auxin efflux carrier (TC 2.A.69) family.</text>
</comment>
<feature type="transmembrane region" description="Helical" evidence="8">
    <location>
        <begin position="260"/>
        <end position="279"/>
    </location>
</feature>
<evidence type="ECO:0000256" key="2">
    <source>
        <dbReference type="ARBA" id="ARBA00010145"/>
    </source>
</evidence>
<name>A0ABX7IJY5_9GAMM</name>
<proteinExistence type="inferred from homology"/>
<feature type="transmembrane region" description="Helical" evidence="8">
    <location>
        <begin position="174"/>
        <end position="196"/>
    </location>
</feature>
<accession>A0ABX7IJY5</accession>